<dbReference type="Proteomes" id="UP001283361">
    <property type="component" value="Unassembled WGS sequence"/>
</dbReference>
<organism evidence="1 2">
    <name type="scientific">Elysia crispata</name>
    <name type="common">lettuce slug</name>
    <dbReference type="NCBI Taxonomy" id="231223"/>
    <lineage>
        <taxon>Eukaryota</taxon>
        <taxon>Metazoa</taxon>
        <taxon>Spiralia</taxon>
        <taxon>Lophotrochozoa</taxon>
        <taxon>Mollusca</taxon>
        <taxon>Gastropoda</taxon>
        <taxon>Heterobranchia</taxon>
        <taxon>Euthyneura</taxon>
        <taxon>Panpulmonata</taxon>
        <taxon>Sacoglossa</taxon>
        <taxon>Placobranchoidea</taxon>
        <taxon>Plakobranchidae</taxon>
        <taxon>Elysia</taxon>
    </lineage>
</organism>
<evidence type="ECO:0000313" key="1">
    <source>
        <dbReference type="EMBL" id="KAK3753016.1"/>
    </source>
</evidence>
<protein>
    <submittedName>
        <fullName evidence="1">Uncharacterized protein</fullName>
    </submittedName>
</protein>
<name>A0AAE0YP11_9GAST</name>
<keyword evidence="2" id="KW-1185">Reference proteome</keyword>
<dbReference type="AlphaFoldDB" id="A0AAE0YP11"/>
<accession>A0AAE0YP11</accession>
<dbReference type="EMBL" id="JAWDGP010005727">
    <property type="protein sequence ID" value="KAK3753016.1"/>
    <property type="molecule type" value="Genomic_DNA"/>
</dbReference>
<evidence type="ECO:0000313" key="2">
    <source>
        <dbReference type="Proteomes" id="UP001283361"/>
    </source>
</evidence>
<proteinExistence type="predicted"/>
<reference evidence="1" key="1">
    <citation type="journal article" date="2023" name="G3 (Bethesda)">
        <title>A reference genome for the long-term kleptoplast-retaining sea slug Elysia crispata morphotype clarki.</title>
        <authorList>
            <person name="Eastman K.E."/>
            <person name="Pendleton A.L."/>
            <person name="Shaikh M.A."/>
            <person name="Suttiyut T."/>
            <person name="Ogas R."/>
            <person name="Tomko P."/>
            <person name="Gavelis G."/>
            <person name="Widhalm J.R."/>
            <person name="Wisecaver J.H."/>
        </authorList>
    </citation>
    <scope>NUCLEOTIDE SEQUENCE</scope>
    <source>
        <strain evidence="1">ECLA1</strain>
    </source>
</reference>
<sequence length="93" mass="10528">MAIIFPLTHNTHAIVFNSVKWKKSSLYDLHPYVIARDGNDSQTNQNVGHSEDYLALVITYDCIDEQYAAYRPAEGVYSAIVDDTQTPYEGQDN</sequence>
<gene>
    <name evidence="1" type="ORF">RRG08_020181</name>
</gene>
<comment type="caution">
    <text evidence="1">The sequence shown here is derived from an EMBL/GenBank/DDBJ whole genome shotgun (WGS) entry which is preliminary data.</text>
</comment>